<dbReference type="Pfam" id="PF07282">
    <property type="entry name" value="Cas12f1-like_TNB"/>
    <property type="match status" value="1"/>
</dbReference>
<dbReference type="EMBL" id="JBEPCU010001664">
    <property type="protein sequence ID" value="MER6984127.1"/>
    <property type="molecule type" value="Genomic_DNA"/>
</dbReference>
<feature type="compositionally biased region" description="Low complexity" evidence="2">
    <location>
        <begin position="83"/>
        <end position="92"/>
    </location>
</feature>
<feature type="compositionally biased region" description="Basic residues" evidence="2">
    <location>
        <begin position="44"/>
        <end position="53"/>
    </location>
</feature>
<feature type="region of interest" description="Disordered" evidence="2">
    <location>
        <begin position="278"/>
        <end position="365"/>
    </location>
</feature>
<sequence length="365" mass="39364">MPRFPDQETDQDARWTPGRLPAPRDLDRQVATPDETGEVTALAKARRKERGRKRALDRSRRASNPSQYGPSKRQQARAERRAAAGLPARAVQSPGGARVSNKAGIPKQAYRRDTLSSGYRLNRARLAEAAATAAAAKDHRARRIAADIVADHGANLTIEDCDIRTWYRRWGKALQATTPGRLIAAIGRECEKVGGRVLRASTFTTKLSQTCFCGATVTKTLADRIHVCTSCGLTGDRDAVSGALCAHVRLDDPDDPSTARLDKVQARHTQIVFEQGLQEALSSQPQRGARPARGRTHAAAPNPEHLDQGPLLDKMPSPGTGPTPNETRPANARHKIHAGAAGCTDSPPPRCARSVQTSGGHHSIT</sequence>
<proteinExistence type="predicted"/>
<feature type="domain" description="Cas12f1-like TNB" evidence="3">
    <location>
        <begin position="181"/>
        <end position="240"/>
    </location>
</feature>
<keyword evidence="5" id="KW-1185">Reference proteome</keyword>
<evidence type="ECO:0000256" key="2">
    <source>
        <dbReference type="SAM" id="MobiDB-lite"/>
    </source>
</evidence>
<dbReference type="Proteomes" id="UP001458415">
    <property type="component" value="Unassembled WGS sequence"/>
</dbReference>
<evidence type="ECO:0000259" key="3">
    <source>
        <dbReference type="Pfam" id="PF07282"/>
    </source>
</evidence>
<accession>A0ABV1WKG1</accession>
<evidence type="ECO:0000313" key="4">
    <source>
        <dbReference type="EMBL" id="MER6984127.1"/>
    </source>
</evidence>
<name>A0ABV1WKG1_9ACTN</name>
<evidence type="ECO:0000313" key="5">
    <source>
        <dbReference type="Proteomes" id="UP001458415"/>
    </source>
</evidence>
<feature type="compositionally biased region" description="Polar residues" evidence="2">
    <location>
        <begin position="354"/>
        <end position="365"/>
    </location>
</feature>
<dbReference type="InterPro" id="IPR010095">
    <property type="entry name" value="Cas12f1-like_TNB"/>
</dbReference>
<keyword evidence="1" id="KW-0238">DNA-binding</keyword>
<dbReference type="RefSeq" id="WP_158103973.1">
    <property type="nucleotide sequence ID" value="NZ_MUBM01000335.1"/>
</dbReference>
<comment type="caution">
    <text evidence="4">The sequence shown here is derived from an EMBL/GenBank/DDBJ whole genome shotgun (WGS) entry which is preliminary data.</text>
</comment>
<reference evidence="4 5" key="1">
    <citation type="submission" date="2024-06" db="EMBL/GenBank/DDBJ databases">
        <title>The Natural Products Discovery Center: Release of the First 8490 Sequenced Strains for Exploring Actinobacteria Biosynthetic Diversity.</title>
        <authorList>
            <person name="Kalkreuter E."/>
            <person name="Kautsar S.A."/>
            <person name="Yang D."/>
            <person name="Bader C.D."/>
            <person name="Teijaro C.N."/>
            <person name="Fluegel L."/>
            <person name="Davis C.M."/>
            <person name="Simpson J.R."/>
            <person name="Lauterbach L."/>
            <person name="Steele A.D."/>
            <person name="Gui C."/>
            <person name="Meng S."/>
            <person name="Li G."/>
            <person name="Viehrig K."/>
            <person name="Ye F."/>
            <person name="Su P."/>
            <person name="Kiefer A.F."/>
            <person name="Nichols A."/>
            <person name="Cepeda A.J."/>
            <person name="Yan W."/>
            <person name="Fan B."/>
            <person name="Jiang Y."/>
            <person name="Adhikari A."/>
            <person name="Zheng C.-J."/>
            <person name="Schuster L."/>
            <person name="Cowan T.M."/>
            <person name="Smanski M.J."/>
            <person name="Chevrette M.G."/>
            <person name="De Carvalho L.P.S."/>
            <person name="Shen B."/>
        </authorList>
    </citation>
    <scope>NUCLEOTIDE SEQUENCE [LARGE SCALE GENOMIC DNA]</scope>
    <source>
        <strain evidence="4 5">NPDC000634</strain>
    </source>
</reference>
<evidence type="ECO:0000256" key="1">
    <source>
        <dbReference type="ARBA" id="ARBA00023125"/>
    </source>
</evidence>
<organism evidence="4 5">
    <name type="scientific">Streptomyces carpinensis</name>
    <dbReference type="NCBI Taxonomy" id="66369"/>
    <lineage>
        <taxon>Bacteria</taxon>
        <taxon>Bacillati</taxon>
        <taxon>Actinomycetota</taxon>
        <taxon>Actinomycetes</taxon>
        <taxon>Kitasatosporales</taxon>
        <taxon>Streptomycetaceae</taxon>
        <taxon>Streptomyces</taxon>
    </lineage>
</organism>
<gene>
    <name evidence="4" type="ORF">ABT317_46065</name>
</gene>
<feature type="region of interest" description="Disordered" evidence="2">
    <location>
        <begin position="1"/>
        <end position="111"/>
    </location>
</feature>
<protein>
    <recommendedName>
        <fullName evidence="3">Cas12f1-like TNB domain-containing protein</fullName>
    </recommendedName>
</protein>